<keyword evidence="6" id="KW-1185">Reference proteome</keyword>
<dbReference type="Gene3D" id="3.60.10.10">
    <property type="entry name" value="Endonuclease/exonuclease/phosphatase"/>
    <property type="match status" value="1"/>
</dbReference>
<gene>
    <name evidence="5" type="ORF">RR46_00311</name>
</gene>
<dbReference type="STRING" id="66420.A0A0N0PA25"/>
<name>A0A0N0PA25_PAPXU</name>
<dbReference type="InterPro" id="IPR000300">
    <property type="entry name" value="IPPc"/>
</dbReference>
<dbReference type="InterPro" id="IPR036691">
    <property type="entry name" value="Endo/exonu/phosph_ase_sf"/>
</dbReference>
<keyword evidence="2" id="KW-0378">Hydrolase</keyword>
<proteinExistence type="inferred from homology"/>
<evidence type="ECO:0000256" key="1">
    <source>
        <dbReference type="ARBA" id="ARBA00012997"/>
    </source>
</evidence>
<comment type="similarity">
    <text evidence="3">Belongs to the inositol 1,4,5-trisphosphate 5-phosphatase type I family.</text>
</comment>
<evidence type="ECO:0000313" key="6">
    <source>
        <dbReference type="Proteomes" id="UP000053268"/>
    </source>
</evidence>
<evidence type="ECO:0000256" key="3">
    <source>
        <dbReference type="ARBA" id="ARBA00023599"/>
    </source>
</evidence>
<reference evidence="5 6" key="1">
    <citation type="journal article" date="2015" name="Nat. Commun.">
        <title>Outbred genome sequencing and CRISPR/Cas9 gene editing in butterflies.</title>
        <authorList>
            <person name="Li X."/>
            <person name="Fan D."/>
            <person name="Zhang W."/>
            <person name="Liu G."/>
            <person name="Zhang L."/>
            <person name="Zhao L."/>
            <person name="Fang X."/>
            <person name="Chen L."/>
            <person name="Dong Y."/>
            <person name="Chen Y."/>
            <person name="Ding Y."/>
            <person name="Zhao R."/>
            <person name="Feng M."/>
            <person name="Zhu Y."/>
            <person name="Feng Y."/>
            <person name="Jiang X."/>
            <person name="Zhu D."/>
            <person name="Xiang H."/>
            <person name="Feng X."/>
            <person name="Li S."/>
            <person name="Wang J."/>
            <person name="Zhang G."/>
            <person name="Kronforst M.R."/>
            <person name="Wang W."/>
        </authorList>
    </citation>
    <scope>NUCLEOTIDE SEQUENCE [LARGE SCALE GENOMIC DNA]</scope>
    <source>
        <strain evidence="5">Ya'a_city_454_Px</strain>
        <tissue evidence="5">Whole body</tissue>
    </source>
</reference>
<feature type="domain" description="Inositol polyphosphate-related phosphatase" evidence="4">
    <location>
        <begin position="86"/>
        <end position="174"/>
    </location>
</feature>
<dbReference type="InterPro" id="IPR039737">
    <property type="entry name" value="INPP5A"/>
</dbReference>
<evidence type="ECO:0000313" key="5">
    <source>
        <dbReference type="EMBL" id="KPJ04562.1"/>
    </source>
</evidence>
<dbReference type="EMBL" id="KQ458917">
    <property type="protein sequence ID" value="KPJ04562.1"/>
    <property type="molecule type" value="Genomic_DNA"/>
</dbReference>
<sequence length="231" mass="26982">MGSDKVPLLLVTANVGSIFEDVYCRSRRRALRHTLRHLHADANSAPYFIFGDFNFRTDTGAVVKKMTEELTACRLQHGNSAESAKMQYRARENDRLVLTIGKKEFSHVDHQKIFREPWLQRFDRELEALRPHLFEFPVKFPPSYPFEENVQLPTHYMKTRCPAWCDRVLLSQSARLLVQHSDARPGDSRHLHSSRSVQFTFLYFEFAKIAKRLLLPNQQRINPLSLLMISL</sequence>
<dbReference type="Pfam" id="PF22669">
    <property type="entry name" value="Exo_endo_phos2"/>
    <property type="match status" value="1"/>
</dbReference>
<dbReference type="GO" id="GO:0004445">
    <property type="term" value="F:inositol-polyphosphate 5-phosphatase activity"/>
    <property type="evidence" value="ECO:0007669"/>
    <property type="project" value="UniProtKB-EC"/>
</dbReference>
<dbReference type="Proteomes" id="UP000053268">
    <property type="component" value="Unassembled WGS sequence"/>
</dbReference>
<evidence type="ECO:0000256" key="2">
    <source>
        <dbReference type="ARBA" id="ARBA00022801"/>
    </source>
</evidence>
<evidence type="ECO:0000259" key="4">
    <source>
        <dbReference type="Pfam" id="PF22669"/>
    </source>
</evidence>
<dbReference type="SUPFAM" id="SSF56219">
    <property type="entry name" value="DNase I-like"/>
    <property type="match status" value="1"/>
</dbReference>
<accession>A0A0N0PA25</accession>
<dbReference type="PANTHER" id="PTHR12997:SF2">
    <property type="entry name" value="INOSITOL POLYPHOSPHATE-5-PHOSPHATASE A"/>
    <property type="match status" value="1"/>
</dbReference>
<organism evidence="5 6">
    <name type="scientific">Papilio xuthus</name>
    <name type="common">Asian swallowtail butterfly</name>
    <dbReference type="NCBI Taxonomy" id="66420"/>
    <lineage>
        <taxon>Eukaryota</taxon>
        <taxon>Metazoa</taxon>
        <taxon>Ecdysozoa</taxon>
        <taxon>Arthropoda</taxon>
        <taxon>Hexapoda</taxon>
        <taxon>Insecta</taxon>
        <taxon>Pterygota</taxon>
        <taxon>Neoptera</taxon>
        <taxon>Endopterygota</taxon>
        <taxon>Lepidoptera</taxon>
        <taxon>Glossata</taxon>
        <taxon>Ditrysia</taxon>
        <taxon>Papilionoidea</taxon>
        <taxon>Papilionidae</taxon>
        <taxon>Papilioninae</taxon>
        <taxon>Papilio</taxon>
    </lineage>
</organism>
<protein>
    <recommendedName>
        <fullName evidence="1">inositol-polyphosphate 5-phosphatase</fullName>
        <ecNumber evidence="1">3.1.3.56</ecNumber>
    </recommendedName>
</protein>
<dbReference type="GO" id="GO:0046856">
    <property type="term" value="P:phosphatidylinositol dephosphorylation"/>
    <property type="evidence" value="ECO:0007669"/>
    <property type="project" value="InterPro"/>
</dbReference>
<dbReference type="AlphaFoldDB" id="A0A0N0PA25"/>
<dbReference type="EC" id="3.1.3.56" evidence="1"/>
<dbReference type="PANTHER" id="PTHR12997">
    <property type="entry name" value="TYPE I INOSITOL-1,4,5-TRISPHOSPHATE 5-PHOSPHATASE"/>
    <property type="match status" value="1"/>
</dbReference>